<accession>A0A9W8TNE2</accession>
<organism evidence="3 4">
    <name type="scientific">Xylaria arbuscula</name>
    <dbReference type="NCBI Taxonomy" id="114810"/>
    <lineage>
        <taxon>Eukaryota</taxon>
        <taxon>Fungi</taxon>
        <taxon>Dikarya</taxon>
        <taxon>Ascomycota</taxon>
        <taxon>Pezizomycotina</taxon>
        <taxon>Sordariomycetes</taxon>
        <taxon>Xylariomycetidae</taxon>
        <taxon>Xylariales</taxon>
        <taxon>Xylariaceae</taxon>
        <taxon>Xylaria</taxon>
    </lineage>
</organism>
<evidence type="ECO:0008006" key="5">
    <source>
        <dbReference type="Google" id="ProtNLM"/>
    </source>
</evidence>
<name>A0A9W8TNE2_9PEZI</name>
<keyword evidence="2" id="KW-0472">Membrane</keyword>
<evidence type="ECO:0000256" key="2">
    <source>
        <dbReference type="SAM" id="Phobius"/>
    </source>
</evidence>
<evidence type="ECO:0000256" key="1">
    <source>
        <dbReference type="SAM" id="MobiDB-lite"/>
    </source>
</evidence>
<protein>
    <recommendedName>
        <fullName evidence="5">Mid2 domain-containing protein</fullName>
    </recommendedName>
</protein>
<sequence>MNFASFLDYCEAISSVASTRTLTSYAPLPDIITILSVTTGQDGHGTTWTLRETFTPLESHPVTAMSTNTTSPTTPQETSQVPKTTSGDYTDTIIGNNSHSSRGWIAGAVIGSVAGTIVVLLAAWFLLQLIKKRNNSKGQELHGESALISELDNKTKPQELHAQGENMHPVELPGNDL</sequence>
<proteinExistence type="predicted"/>
<dbReference type="Proteomes" id="UP001148614">
    <property type="component" value="Unassembled WGS sequence"/>
</dbReference>
<keyword evidence="4" id="KW-1185">Reference proteome</keyword>
<feature type="transmembrane region" description="Helical" evidence="2">
    <location>
        <begin position="104"/>
        <end position="127"/>
    </location>
</feature>
<reference evidence="3" key="1">
    <citation type="submission" date="2022-07" db="EMBL/GenBank/DDBJ databases">
        <title>Genome Sequence of Xylaria arbuscula.</title>
        <authorList>
            <person name="Buettner E."/>
        </authorList>
    </citation>
    <scope>NUCLEOTIDE SEQUENCE</scope>
    <source>
        <strain evidence="3">VT107</strain>
    </source>
</reference>
<feature type="region of interest" description="Disordered" evidence="1">
    <location>
        <begin position="150"/>
        <end position="177"/>
    </location>
</feature>
<evidence type="ECO:0000313" key="3">
    <source>
        <dbReference type="EMBL" id="KAJ3573534.1"/>
    </source>
</evidence>
<dbReference type="AlphaFoldDB" id="A0A9W8TNE2"/>
<feature type="region of interest" description="Disordered" evidence="1">
    <location>
        <begin position="61"/>
        <end position="93"/>
    </location>
</feature>
<feature type="compositionally biased region" description="Low complexity" evidence="1">
    <location>
        <begin position="66"/>
        <end position="80"/>
    </location>
</feature>
<comment type="caution">
    <text evidence="3">The sequence shown here is derived from an EMBL/GenBank/DDBJ whole genome shotgun (WGS) entry which is preliminary data.</text>
</comment>
<dbReference type="EMBL" id="JANPWZ010000675">
    <property type="protein sequence ID" value="KAJ3573534.1"/>
    <property type="molecule type" value="Genomic_DNA"/>
</dbReference>
<evidence type="ECO:0000313" key="4">
    <source>
        <dbReference type="Proteomes" id="UP001148614"/>
    </source>
</evidence>
<keyword evidence="2" id="KW-1133">Transmembrane helix</keyword>
<keyword evidence="2" id="KW-0812">Transmembrane</keyword>
<gene>
    <name evidence="3" type="ORF">NPX13_g4667</name>
</gene>
<feature type="compositionally biased region" description="Polar residues" evidence="1">
    <location>
        <begin position="81"/>
        <end position="93"/>
    </location>
</feature>